<keyword evidence="3" id="KW-0862">Zinc</keyword>
<gene>
    <name evidence="8" type="ORF">ETH_00014970</name>
</gene>
<feature type="region of interest" description="Disordered" evidence="6">
    <location>
        <begin position="676"/>
        <end position="798"/>
    </location>
</feature>
<dbReference type="PROSITE" id="PS50089">
    <property type="entry name" value="ZF_RING_2"/>
    <property type="match status" value="1"/>
</dbReference>
<dbReference type="InterPro" id="IPR001841">
    <property type="entry name" value="Znf_RING"/>
</dbReference>
<dbReference type="RefSeq" id="XP_013228875.1">
    <property type="nucleotide sequence ID" value="XM_013373421.1"/>
</dbReference>
<feature type="domain" description="RING-type" evidence="7">
    <location>
        <begin position="9"/>
        <end position="53"/>
    </location>
</feature>
<dbReference type="AlphaFoldDB" id="U6KP37"/>
<evidence type="ECO:0000256" key="1">
    <source>
        <dbReference type="ARBA" id="ARBA00022723"/>
    </source>
</evidence>
<feature type="region of interest" description="Disordered" evidence="6">
    <location>
        <begin position="316"/>
        <end position="341"/>
    </location>
</feature>
<dbReference type="Proteomes" id="UP000030747">
    <property type="component" value="Unassembled WGS sequence"/>
</dbReference>
<keyword evidence="5" id="KW-0175">Coiled coil</keyword>
<dbReference type="GO" id="GO:0031297">
    <property type="term" value="P:replication fork processing"/>
    <property type="evidence" value="ECO:0007669"/>
    <property type="project" value="TreeGrafter"/>
</dbReference>
<keyword evidence="2 4" id="KW-0863">Zinc-finger</keyword>
<protein>
    <submittedName>
        <fullName evidence="8">Zinc finger (C3HC4 RING finger) protein, putative</fullName>
    </submittedName>
</protein>
<reference evidence="8" key="2">
    <citation type="submission" date="2013-10" db="EMBL/GenBank/DDBJ databases">
        <authorList>
            <person name="Aslett M."/>
        </authorList>
    </citation>
    <scope>NUCLEOTIDE SEQUENCE [LARGE SCALE GENOMIC DNA]</scope>
    <source>
        <strain evidence="8">Houghton</strain>
    </source>
</reference>
<dbReference type="InterPro" id="IPR052639">
    <property type="entry name" value="TRAIP_ubiq-protein_ligase"/>
</dbReference>
<feature type="compositionally biased region" description="Low complexity" evidence="6">
    <location>
        <begin position="602"/>
        <end position="636"/>
    </location>
</feature>
<dbReference type="SMART" id="SM00184">
    <property type="entry name" value="RING"/>
    <property type="match status" value="1"/>
</dbReference>
<dbReference type="PANTHER" id="PTHR46569:SF1">
    <property type="entry name" value="E3 UBIQUITIN-PROTEIN LIGASE RFWD3-RELATED"/>
    <property type="match status" value="1"/>
</dbReference>
<dbReference type="GeneID" id="25252148"/>
<evidence type="ECO:0000256" key="5">
    <source>
        <dbReference type="SAM" id="Coils"/>
    </source>
</evidence>
<dbReference type="GO" id="GO:0008270">
    <property type="term" value="F:zinc ion binding"/>
    <property type="evidence" value="ECO:0007669"/>
    <property type="project" value="UniProtKB-KW"/>
</dbReference>
<dbReference type="EMBL" id="HG673807">
    <property type="protein sequence ID" value="CDJ38037.1"/>
    <property type="molecule type" value="Genomic_DNA"/>
</dbReference>
<keyword evidence="9" id="KW-1185">Reference proteome</keyword>
<dbReference type="Gene3D" id="3.30.40.10">
    <property type="entry name" value="Zinc/RING finger domain, C3HC4 (zinc finger)"/>
    <property type="match status" value="1"/>
</dbReference>
<organism evidence="8 9">
    <name type="scientific">Eimeria tenella</name>
    <name type="common">Coccidian parasite</name>
    <dbReference type="NCBI Taxonomy" id="5802"/>
    <lineage>
        <taxon>Eukaryota</taxon>
        <taxon>Sar</taxon>
        <taxon>Alveolata</taxon>
        <taxon>Apicomplexa</taxon>
        <taxon>Conoidasida</taxon>
        <taxon>Coccidia</taxon>
        <taxon>Eucoccidiorida</taxon>
        <taxon>Eimeriorina</taxon>
        <taxon>Eimeriidae</taxon>
        <taxon>Eimeria</taxon>
    </lineage>
</organism>
<name>U6KP37_EIMTE</name>
<feature type="region of interest" description="Disordered" evidence="6">
    <location>
        <begin position="397"/>
        <end position="423"/>
    </location>
</feature>
<proteinExistence type="predicted"/>
<dbReference type="InterPro" id="IPR011016">
    <property type="entry name" value="Znf_RING-CH"/>
</dbReference>
<evidence type="ECO:0000313" key="9">
    <source>
        <dbReference type="Proteomes" id="UP000030747"/>
    </source>
</evidence>
<feature type="compositionally biased region" description="Low complexity" evidence="6">
    <location>
        <begin position="676"/>
        <end position="693"/>
    </location>
</feature>
<dbReference type="PANTHER" id="PTHR46569">
    <property type="entry name" value="E3 UBIQUITIN-PROTEIN LIGASE TRAIP"/>
    <property type="match status" value="1"/>
</dbReference>
<dbReference type="PRINTS" id="PR00833">
    <property type="entry name" value="POAALLERGEN"/>
</dbReference>
<dbReference type="VEuPathDB" id="ToxoDB:ETH2_0407800"/>
<evidence type="ECO:0000256" key="6">
    <source>
        <dbReference type="SAM" id="MobiDB-lite"/>
    </source>
</evidence>
<feature type="compositionally biased region" description="Low complexity" evidence="6">
    <location>
        <begin position="489"/>
        <end position="514"/>
    </location>
</feature>
<dbReference type="GO" id="GO:0061630">
    <property type="term" value="F:ubiquitin protein ligase activity"/>
    <property type="evidence" value="ECO:0007669"/>
    <property type="project" value="TreeGrafter"/>
</dbReference>
<feature type="compositionally biased region" description="Low complexity" evidence="6">
    <location>
        <begin position="581"/>
        <end position="591"/>
    </location>
</feature>
<reference evidence="8" key="1">
    <citation type="submission" date="2013-10" db="EMBL/GenBank/DDBJ databases">
        <title>Genomic analysis of the causative agents of coccidiosis in chickens.</title>
        <authorList>
            <person name="Reid A.J."/>
            <person name="Blake D."/>
            <person name="Billington K."/>
            <person name="Browne H."/>
            <person name="Dunn M."/>
            <person name="Hung S."/>
            <person name="Kawahara F."/>
            <person name="Miranda-Saavedra D."/>
            <person name="Mourier T."/>
            <person name="Nagra H."/>
            <person name="Otto T.D."/>
            <person name="Rawlings N."/>
            <person name="Sanchez A."/>
            <person name="Sanders M."/>
            <person name="Subramaniam C."/>
            <person name="Tay Y."/>
            <person name="Dear P."/>
            <person name="Doerig C."/>
            <person name="Gruber A."/>
            <person name="Parkinson J."/>
            <person name="Shirley M."/>
            <person name="Wan K.L."/>
            <person name="Berriman M."/>
            <person name="Tomley F."/>
            <person name="Pain A."/>
        </authorList>
    </citation>
    <scope>NUCLEOTIDE SEQUENCE [LARGE SCALE GENOMIC DNA]</scope>
    <source>
        <strain evidence="8">Houghton</strain>
    </source>
</reference>
<evidence type="ECO:0000256" key="2">
    <source>
        <dbReference type="ARBA" id="ARBA00022771"/>
    </source>
</evidence>
<keyword evidence="1" id="KW-0479">Metal-binding</keyword>
<dbReference type="GO" id="GO:0005634">
    <property type="term" value="C:nucleus"/>
    <property type="evidence" value="ECO:0007669"/>
    <property type="project" value="TreeGrafter"/>
</dbReference>
<dbReference type="InterPro" id="IPR013083">
    <property type="entry name" value="Znf_RING/FYVE/PHD"/>
</dbReference>
<feature type="region of interest" description="Disordered" evidence="6">
    <location>
        <begin position="481"/>
        <end position="533"/>
    </location>
</feature>
<dbReference type="SUPFAM" id="SSF57850">
    <property type="entry name" value="RING/U-box"/>
    <property type="match status" value="1"/>
</dbReference>
<feature type="coiled-coil region" evidence="5">
    <location>
        <begin position="88"/>
        <end position="136"/>
    </location>
</feature>
<dbReference type="GO" id="GO:0016567">
    <property type="term" value="P:protein ubiquitination"/>
    <property type="evidence" value="ECO:0007669"/>
    <property type="project" value="TreeGrafter"/>
</dbReference>
<sequence>MGEVQPPDCSICFEAAVTDLAAVSCGHVFHLKCVEQWLASSNMGSRSGCPICRKPCGPRLKLRFVWSSTRAGERNEELLASDEPEPLVERLRGELVTIRREKNGMQNRLEELEAAAKAHAEELAAVERRCAAAAAKEKAAAAATTAAAEKELQKTMRQLVVEQAKTRKAHAQLELARQQQTALEKTLHGLIGDAPSEDRAKALLNDFKSWGRLEDAVLTLHRAITVLQRDKERLKKEKLRQELTARKRIHEMRKALEALESVQCTCSAGAEPKTTRSERAAAAAAAATTPAAAAAAATAPGSLAVEAAAAKAASATAVLRKKRRPPSETSSAAAQNGGAAGSAAAAAAEGAISVDSEDDEFENLRNAESMRALRGLLQQQQQQQQRPLLQQRTILRTSRVVAPAGPTARPKAGLSGNESVPLQGASSAPAAAAAAAAPATATAAAAAAAAAGSRVAASDAAELEPGEAAAGAPALTGVAKLHRVRRQQQEQQQQRQQEQQQQQELLQQEQQQQQHVAPEAFSISSSESQDCSDPRIVRAEASPLFQRPVTAAATPAVAAATAAAETSTTAATAPAAVAAAASPTTVAATPPRRTVQRACAVTHAHNSSSSSSRSNTTASTKQANSSNSSSTTTTTAVGRGTTENELHPPDFFDFQEDDPGIEDSQAALNLLLRPALSSPPSASPAACSSSSSSTDNAVFTSLSPTPPSLLGPPRSAGARSRGPSTPLRSLRGPAGAPAGAPTGAPTGAPAGILAGAPAGTLAGGPKSPARRGVSPSLLSCGVSSAPRSKPSSLSGGHSKLLHGRALRDIRVFFKPA</sequence>
<feature type="compositionally biased region" description="Low complexity" evidence="6">
    <location>
        <begin position="783"/>
        <end position="798"/>
    </location>
</feature>
<dbReference type="Pfam" id="PF13639">
    <property type="entry name" value="zf-RING_2"/>
    <property type="match status" value="1"/>
</dbReference>
<dbReference type="VEuPathDB" id="ToxoDB:ETH_00014970"/>
<evidence type="ECO:0000259" key="7">
    <source>
        <dbReference type="PROSITE" id="PS50089"/>
    </source>
</evidence>
<evidence type="ECO:0000313" key="8">
    <source>
        <dbReference type="EMBL" id="CDJ38037.1"/>
    </source>
</evidence>
<dbReference type="OrthoDB" id="9984778at2759"/>
<feature type="compositionally biased region" description="Low complexity" evidence="6">
    <location>
        <begin position="330"/>
        <end position="341"/>
    </location>
</feature>
<evidence type="ECO:0000256" key="4">
    <source>
        <dbReference type="PROSITE-ProRule" id="PRU00175"/>
    </source>
</evidence>
<evidence type="ECO:0000256" key="3">
    <source>
        <dbReference type="ARBA" id="ARBA00022833"/>
    </source>
</evidence>
<dbReference type="CDD" id="cd16448">
    <property type="entry name" value="RING-H2"/>
    <property type="match status" value="1"/>
</dbReference>
<feature type="compositionally biased region" description="Low complexity" evidence="6">
    <location>
        <begin position="522"/>
        <end position="531"/>
    </location>
</feature>
<dbReference type="GO" id="GO:0090734">
    <property type="term" value="C:site of DNA damage"/>
    <property type="evidence" value="ECO:0007669"/>
    <property type="project" value="TreeGrafter"/>
</dbReference>
<accession>U6KP37</accession>
<feature type="region of interest" description="Disordered" evidence="6">
    <location>
        <begin position="581"/>
        <end position="660"/>
    </location>
</feature>
<feature type="compositionally biased region" description="Low complexity" evidence="6">
    <location>
        <begin position="732"/>
        <end position="765"/>
    </location>
</feature>
<feature type="coiled-coil region" evidence="5">
    <location>
        <begin position="217"/>
        <end position="244"/>
    </location>
</feature>
<dbReference type="SMART" id="SM00744">
    <property type="entry name" value="RINGv"/>
    <property type="match status" value="1"/>
</dbReference>